<reference evidence="6 7" key="1">
    <citation type="submission" date="2019-07" db="EMBL/GenBank/DDBJ databases">
        <title>Whole genome shotgun sequence of Kocuria turfanensis NBRC 107627.</title>
        <authorList>
            <person name="Hosoyama A."/>
            <person name="Uohara A."/>
            <person name="Ohji S."/>
            <person name="Ichikawa N."/>
        </authorList>
    </citation>
    <scope>NUCLEOTIDE SEQUENCE [LARGE SCALE GENOMIC DNA]</scope>
    <source>
        <strain evidence="6 7">NBRC 107627</strain>
    </source>
</reference>
<dbReference type="SUPFAM" id="SSF51905">
    <property type="entry name" value="FAD/NAD(P)-binding domain"/>
    <property type="match status" value="1"/>
</dbReference>
<dbReference type="RefSeq" id="WP_062735524.1">
    <property type="nucleotide sequence ID" value="NZ_BJZS01000101.1"/>
</dbReference>
<gene>
    <name evidence="6" type="ORF">KTU01_30770</name>
</gene>
<name>A0A512IGY4_9MICC</name>
<dbReference type="GO" id="GO:0004791">
    <property type="term" value="F:thioredoxin-disulfide reductase (NADPH) activity"/>
    <property type="evidence" value="ECO:0007669"/>
    <property type="project" value="UniProtKB-EC"/>
</dbReference>
<keyword evidence="7" id="KW-1185">Reference proteome</keyword>
<comment type="caution">
    <text evidence="6">The sequence shown here is derived from an EMBL/GenBank/DDBJ whole genome shotgun (WGS) entry which is preliminary data.</text>
</comment>
<keyword evidence="6" id="KW-0808">Transferase</keyword>
<evidence type="ECO:0000313" key="7">
    <source>
        <dbReference type="Proteomes" id="UP000321103"/>
    </source>
</evidence>
<dbReference type="SUPFAM" id="SSF53335">
    <property type="entry name" value="S-adenosyl-L-methionine-dependent methyltransferases"/>
    <property type="match status" value="1"/>
</dbReference>
<dbReference type="InterPro" id="IPR029063">
    <property type="entry name" value="SAM-dependent_MTases_sf"/>
</dbReference>
<keyword evidence="1" id="KW-0285">Flavoprotein</keyword>
<feature type="domain" description="FAD/NAD(P)-binding" evidence="4">
    <location>
        <begin position="7"/>
        <end position="277"/>
    </location>
</feature>
<dbReference type="Pfam" id="PF07992">
    <property type="entry name" value="Pyr_redox_2"/>
    <property type="match status" value="1"/>
</dbReference>
<dbReference type="Pfam" id="PF13649">
    <property type="entry name" value="Methyltransf_25"/>
    <property type="match status" value="1"/>
</dbReference>
<dbReference type="GO" id="GO:0008168">
    <property type="term" value="F:methyltransferase activity"/>
    <property type="evidence" value="ECO:0007669"/>
    <property type="project" value="UniProtKB-KW"/>
</dbReference>
<evidence type="ECO:0000256" key="2">
    <source>
        <dbReference type="ARBA" id="ARBA00023002"/>
    </source>
</evidence>
<dbReference type="EMBL" id="BJZS01000101">
    <property type="protein sequence ID" value="GEO96954.1"/>
    <property type="molecule type" value="Genomic_DNA"/>
</dbReference>
<organism evidence="6 7">
    <name type="scientific">Kocuria turfanensis</name>
    <dbReference type="NCBI Taxonomy" id="388357"/>
    <lineage>
        <taxon>Bacteria</taxon>
        <taxon>Bacillati</taxon>
        <taxon>Actinomycetota</taxon>
        <taxon>Actinomycetes</taxon>
        <taxon>Micrococcales</taxon>
        <taxon>Micrococcaceae</taxon>
        <taxon>Kocuria</taxon>
    </lineage>
</organism>
<dbReference type="Proteomes" id="UP000321103">
    <property type="component" value="Unassembled WGS sequence"/>
</dbReference>
<comment type="catalytic activity">
    <reaction evidence="3">
        <text>[thioredoxin]-dithiol + NADP(+) = [thioredoxin]-disulfide + NADPH + H(+)</text>
        <dbReference type="Rhea" id="RHEA:20345"/>
        <dbReference type="Rhea" id="RHEA-COMP:10698"/>
        <dbReference type="Rhea" id="RHEA-COMP:10700"/>
        <dbReference type="ChEBI" id="CHEBI:15378"/>
        <dbReference type="ChEBI" id="CHEBI:29950"/>
        <dbReference type="ChEBI" id="CHEBI:50058"/>
        <dbReference type="ChEBI" id="CHEBI:57783"/>
        <dbReference type="ChEBI" id="CHEBI:58349"/>
        <dbReference type="EC" id="1.8.1.9"/>
    </reaction>
</comment>
<dbReference type="InterPro" id="IPR041698">
    <property type="entry name" value="Methyltransf_25"/>
</dbReference>
<keyword evidence="6" id="KW-0489">Methyltransferase</keyword>
<dbReference type="Gene3D" id="3.50.50.60">
    <property type="entry name" value="FAD/NAD(P)-binding domain"/>
    <property type="match status" value="2"/>
</dbReference>
<evidence type="ECO:0000313" key="6">
    <source>
        <dbReference type="EMBL" id="GEO96954.1"/>
    </source>
</evidence>
<dbReference type="PRINTS" id="PR00469">
    <property type="entry name" value="PNDRDTASEII"/>
</dbReference>
<evidence type="ECO:0000259" key="5">
    <source>
        <dbReference type="Pfam" id="PF13649"/>
    </source>
</evidence>
<dbReference type="GO" id="GO:0032259">
    <property type="term" value="P:methylation"/>
    <property type="evidence" value="ECO:0007669"/>
    <property type="project" value="UniProtKB-KW"/>
</dbReference>
<dbReference type="CDD" id="cd02440">
    <property type="entry name" value="AdoMet_MTases"/>
    <property type="match status" value="1"/>
</dbReference>
<dbReference type="AlphaFoldDB" id="A0A512IGY4"/>
<dbReference type="InterPro" id="IPR050097">
    <property type="entry name" value="Ferredoxin-NADP_redctase_2"/>
</dbReference>
<dbReference type="Gene3D" id="3.40.50.150">
    <property type="entry name" value="Vaccinia Virus protein VP39"/>
    <property type="match status" value="1"/>
</dbReference>
<feature type="domain" description="Methyltransferase" evidence="5">
    <location>
        <begin position="353"/>
        <end position="447"/>
    </location>
</feature>
<sequence>MDEMQWDVVVVGGGAAGLSAALLLGRARRRTLVVDAGSPRNRFAEHMHGVLGQEGVPPDRLLERGRDEVSAYGVRIAPGTVQRVDPTGTGVEVTLERGEPVRARAVIVATGMTDELPEIPGLAERWGRTVLHCPYCHGWEVADQRLGVLTTSPLGLHQAQLVRQWSDAVTVFTAGLGPLDAAAEHRLRSRGIDLVASPVVEILGASAAIDAVRTADGTLTAVDALFTAGTPRPHTAFLDHLGLATTDTPMGRFLAVDGTGRTSHDRIWAVGNVTDPALTVPVSVGAGARTGGAVNAALVAEDFDRAAAPGHAAGPAPSEYWEHRYSSAERMWSGRVNQVLAEIAADLEPGRALDLGCGEGADAIWLARHGWTATGIDISGTAIRRATEAARAAEIPAERISFVAADLSALGEEDRYDLVTASFLHSPVALPRAEILRAAARHVAPGGHLLITGHASAPAWAELPPAHGPRFRTPAEEVAELELDPAQWTVRVAETRPRQVTDPQGRPASIDDSVVLLQHHEHCAAGAAAGSGERRR</sequence>
<dbReference type="PRINTS" id="PR00368">
    <property type="entry name" value="FADPNR"/>
</dbReference>
<keyword evidence="2" id="KW-0560">Oxidoreductase</keyword>
<evidence type="ECO:0000259" key="4">
    <source>
        <dbReference type="Pfam" id="PF07992"/>
    </source>
</evidence>
<accession>A0A512IGY4</accession>
<evidence type="ECO:0000256" key="3">
    <source>
        <dbReference type="ARBA" id="ARBA00048132"/>
    </source>
</evidence>
<evidence type="ECO:0000256" key="1">
    <source>
        <dbReference type="ARBA" id="ARBA00022630"/>
    </source>
</evidence>
<dbReference type="STRING" id="388357.GCA_001580365_01866"/>
<protein>
    <submittedName>
        <fullName evidence="6">Methyltransferase</fullName>
    </submittedName>
</protein>
<dbReference type="PANTHER" id="PTHR48105">
    <property type="entry name" value="THIOREDOXIN REDUCTASE 1-RELATED-RELATED"/>
    <property type="match status" value="1"/>
</dbReference>
<dbReference type="InterPro" id="IPR023753">
    <property type="entry name" value="FAD/NAD-binding_dom"/>
</dbReference>
<proteinExistence type="predicted"/>
<dbReference type="InterPro" id="IPR036188">
    <property type="entry name" value="FAD/NAD-bd_sf"/>
</dbReference>